<keyword evidence="6" id="KW-0539">Nucleus</keyword>
<dbReference type="Proteomes" id="UP001293593">
    <property type="component" value="Unassembled WGS sequence"/>
</dbReference>
<keyword evidence="3" id="KW-0805">Transcription regulation</keyword>
<dbReference type="Pfam" id="PF00010">
    <property type="entry name" value="HLH"/>
    <property type="match status" value="1"/>
</dbReference>
<dbReference type="EMBL" id="JAWXYG010000001">
    <property type="protein sequence ID" value="KAK4283109.1"/>
    <property type="molecule type" value="Genomic_DNA"/>
</dbReference>
<name>A0AAE1N5S4_9FABA</name>
<comment type="subcellular location">
    <subcellularLocation>
        <location evidence="1">Nucleus</location>
    </subcellularLocation>
</comment>
<keyword evidence="5" id="KW-0804">Transcription</keyword>
<organism evidence="9 10">
    <name type="scientific">Acacia crassicarpa</name>
    <name type="common">northern wattle</name>
    <dbReference type="NCBI Taxonomy" id="499986"/>
    <lineage>
        <taxon>Eukaryota</taxon>
        <taxon>Viridiplantae</taxon>
        <taxon>Streptophyta</taxon>
        <taxon>Embryophyta</taxon>
        <taxon>Tracheophyta</taxon>
        <taxon>Spermatophyta</taxon>
        <taxon>Magnoliopsida</taxon>
        <taxon>eudicotyledons</taxon>
        <taxon>Gunneridae</taxon>
        <taxon>Pentapetalae</taxon>
        <taxon>rosids</taxon>
        <taxon>fabids</taxon>
        <taxon>Fabales</taxon>
        <taxon>Fabaceae</taxon>
        <taxon>Caesalpinioideae</taxon>
        <taxon>mimosoid clade</taxon>
        <taxon>Acacieae</taxon>
        <taxon>Acacia</taxon>
    </lineage>
</organism>
<protein>
    <recommendedName>
        <fullName evidence="8">BHLH domain-containing protein</fullName>
    </recommendedName>
</protein>
<dbReference type="GO" id="GO:0046983">
    <property type="term" value="F:protein dimerization activity"/>
    <property type="evidence" value="ECO:0007669"/>
    <property type="project" value="InterPro"/>
</dbReference>
<reference evidence="9" key="1">
    <citation type="submission" date="2023-10" db="EMBL/GenBank/DDBJ databases">
        <title>Chromosome-level genome of the transformable northern wattle, Acacia crassicarpa.</title>
        <authorList>
            <person name="Massaro I."/>
            <person name="Sinha N.R."/>
            <person name="Poethig S."/>
            <person name="Leichty A.R."/>
        </authorList>
    </citation>
    <scope>NUCLEOTIDE SEQUENCE</scope>
    <source>
        <strain evidence="9">Acra3RX</strain>
        <tissue evidence="9">Leaf</tissue>
    </source>
</reference>
<dbReference type="GO" id="GO:0090575">
    <property type="term" value="C:RNA polymerase II transcription regulator complex"/>
    <property type="evidence" value="ECO:0007669"/>
    <property type="project" value="TreeGrafter"/>
</dbReference>
<keyword evidence="4" id="KW-0238">DNA-binding</keyword>
<dbReference type="GO" id="GO:0000977">
    <property type="term" value="F:RNA polymerase II transcription regulatory region sequence-specific DNA binding"/>
    <property type="evidence" value="ECO:0007669"/>
    <property type="project" value="TreeGrafter"/>
</dbReference>
<sequence>MNPLPPFGDEDLFFQISILNNRSSLSIQTIPEHEIFHDPTEKVNNFRSEEVTPEGKGKQKKQNKFPAKIAEDGNKKWIHRETERQRRQEMATLCASLRSSLPLEYIRGKRSASDHIDGAVKYIKHLKNKVKQLKEKRDKLMKNGLRISVIVHPCKVGVEIICSYSFREYLFTQSKLLSILIKQGFDMVSCTSIKRDEMFIHTIRLEESDIYGSTTEYSELQRKLTAEILSTEHGETASEPENC</sequence>
<gene>
    <name evidence="9" type="ORF">QN277_000101</name>
</gene>
<feature type="coiled-coil region" evidence="7">
    <location>
        <begin position="116"/>
        <end position="143"/>
    </location>
</feature>
<dbReference type="InterPro" id="IPR015660">
    <property type="entry name" value="MASH1/Ascl1a-like"/>
</dbReference>
<dbReference type="PANTHER" id="PTHR13935:SF155">
    <property type="entry name" value="TRANSCRIPTION FACTOR BHLH120-LIKE"/>
    <property type="match status" value="1"/>
</dbReference>
<evidence type="ECO:0000256" key="1">
    <source>
        <dbReference type="ARBA" id="ARBA00004123"/>
    </source>
</evidence>
<evidence type="ECO:0000259" key="8">
    <source>
        <dbReference type="PROSITE" id="PS50888"/>
    </source>
</evidence>
<evidence type="ECO:0000256" key="5">
    <source>
        <dbReference type="ARBA" id="ARBA00023163"/>
    </source>
</evidence>
<dbReference type="AlphaFoldDB" id="A0AAE1N5S4"/>
<keyword evidence="7" id="KW-0175">Coiled coil</keyword>
<dbReference type="FunFam" id="4.10.280.10:FF:000085">
    <property type="entry name" value="Transcription factor bHLH126"/>
    <property type="match status" value="1"/>
</dbReference>
<dbReference type="CDD" id="cd18914">
    <property type="entry name" value="bHLH_AtORG2_like"/>
    <property type="match status" value="1"/>
</dbReference>
<evidence type="ECO:0000256" key="6">
    <source>
        <dbReference type="ARBA" id="ARBA00023242"/>
    </source>
</evidence>
<accession>A0AAE1N5S4</accession>
<dbReference type="Gene3D" id="4.10.280.10">
    <property type="entry name" value="Helix-loop-helix DNA-binding domain"/>
    <property type="match status" value="1"/>
</dbReference>
<dbReference type="GO" id="GO:0000981">
    <property type="term" value="F:DNA-binding transcription factor activity, RNA polymerase II-specific"/>
    <property type="evidence" value="ECO:0007669"/>
    <property type="project" value="TreeGrafter"/>
</dbReference>
<comment type="caution">
    <text evidence="9">The sequence shown here is derived from an EMBL/GenBank/DDBJ whole genome shotgun (WGS) entry which is preliminary data.</text>
</comment>
<proteinExistence type="predicted"/>
<dbReference type="InterPro" id="IPR011598">
    <property type="entry name" value="bHLH_dom"/>
</dbReference>
<evidence type="ECO:0000313" key="9">
    <source>
        <dbReference type="EMBL" id="KAK4283109.1"/>
    </source>
</evidence>
<evidence type="ECO:0000256" key="4">
    <source>
        <dbReference type="ARBA" id="ARBA00023125"/>
    </source>
</evidence>
<evidence type="ECO:0000256" key="3">
    <source>
        <dbReference type="ARBA" id="ARBA00023015"/>
    </source>
</evidence>
<dbReference type="InterPro" id="IPR036638">
    <property type="entry name" value="HLH_DNA-bd_sf"/>
</dbReference>
<dbReference type="PANTHER" id="PTHR13935">
    <property type="entry name" value="ACHAETE-SCUTE TRANSCRIPTION FACTOR-RELATED"/>
    <property type="match status" value="1"/>
</dbReference>
<dbReference type="SMART" id="SM00353">
    <property type="entry name" value="HLH"/>
    <property type="match status" value="1"/>
</dbReference>
<evidence type="ECO:0000313" key="10">
    <source>
        <dbReference type="Proteomes" id="UP001293593"/>
    </source>
</evidence>
<feature type="domain" description="BHLH" evidence="8">
    <location>
        <begin position="74"/>
        <end position="126"/>
    </location>
</feature>
<evidence type="ECO:0000256" key="7">
    <source>
        <dbReference type="SAM" id="Coils"/>
    </source>
</evidence>
<evidence type="ECO:0000256" key="2">
    <source>
        <dbReference type="ARBA" id="ARBA00011738"/>
    </source>
</evidence>
<comment type="subunit">
    <text evidence="2">Homodimer.</text>
</comment>
<dbReference type="PROSITE" id="PS50888">
    <property type="entry name" value="BHLH"/>
    <property type="match status" value="1"/>
</dbReference>
<keyword evidence="10" id="KW-1185">Reference proteome</keyword>
<dbReference type="SUPFAM" id="SSF47459">
    <property type="entry name" value="HLH, helix-loop-helix DNA-binding domain"/>
    <property type="match status" value="1"/>
</dbReference>